<dbReference type="EMBL" id="GL629801">
    <property type="protein sequence ID" value="EFX00329.1"/>
    <property type="molecule type" value="Genomic_DNA"/>
</dbReference>
<dbReference type="Proteomes" id="UP000007796">
    <property type="component" value="Unassembled WGS sequence"/>
</dbReference>
<dbReference type="STRING" id="655863.F0XNU7"/>
<feature type="compositionally biased region" description="Polar residues" evidence="1">
    <location>
        <begin position="143"/>
        <end position="163"/>
    </location>
</feature>
<organism evidence="3">
    <name type="scientific">Grosmannia clavigera (strain kw1407 / UAMH 11150)</name>
    <name type="common">Blue stain fungus</name>
    <name type="synonym">Graphiocladiella clavigera</name>
    <dbReference type="NCBI Taxonomy" id="655863"/>
    <lineage>
        <taxon>Eukaryota</taxon>
        <taxon>Fungi</taxon>
        <taxon>Dikarya</taxon>
        <taxon>Ascomycota</taxon>
        <taxon>Pezizomycotina</taxon>
        <taxon>Sordariomycetes</taxon>
        <taxon>Sordariomycetidae</taxon>
        <taxon>Ophiostomatales</taxon>
        <taxon>Ophiostomataceae</taxon>
        <taxon>Leptographium</taxon>
    </lineage>
</organism>
<feature type="region of interest" description="Disordered" evidence="1">
    <location>
        <begin position="143"/>
        <end position="171"/>
    </location>
</feature>
<sequence>MEDEGNYRTVSWQGSVVRSETVKIVRRWMEEDSFTGKPVLGLSGTRGNLFGWDSTTEPVALNDVFKRVSPTSPRSSVAFSSIGDHLHMSPVAESSSHMCPSEKQGAATGFPTVHEAVNRGESPKNCSYMADASISVIAGAPSQNAGNDVSETVPSQCSGNQDIPSAREEDEWGEMVSPVEDTGEAVLEGALPPVSSRIEYWQDVGGENSMLSTRGSEIKRIGSPINDPAISLSKRDSYFFGFGRENVFANAISTDKPAGVACSPQLSNDESFRSNEDLIQRIVYGLPDLSYMEK</sequence>
<evidence type="ECO:0000256" key="1">
    <source>
        <dbReference type="SAM" id="MobiDB-lite"/>
    </source>
</evidence>
<accession>F0XNU7</accession>
<name>F0XNU7_GROCL</name>
<reference evidence="2 3" key="1">
    <citation type="journal article" date="2011" name="Proc. Natl. Acad. Sci. U.S.A.">
        <title>Genome and transcriptome analyses of the mountain pine beetle-fungal symbiont Grosmannia clavigera, a lodgepole pine pathogen.</title>
        <authorList>
            <person name="DiGuistini S."/>
            <person name="Wang Y."/>
            <person name="Liao N.Y."/>
            <person name="Taylor G."/>
            <person name="Tanguay P."/>
            <person name="Feau N."/>
            <person name="Henrissat B."/>
            <person name="Chan S.K."/>
            <person name="Hesse-Orce U."/>
            <person name="Alamouti S.M."/>
            <person name="Tsui C.K.M."/>
            <person name="Docking R.T."/>
            <person name="Levasseur A."/>
            <person name="Haridas S."/>
            <person name="Robertson G."/>
            <person name="Birol I."/>
            <person name="Holt R.A."/>
            <person name="Marra M.A."/>
            <person name="Hamelin R.C."/>
            <person name="Hirst M."/>
            <person name="Jones S.J.M."/>
            <person name="Bohlmann J."/>
            <person name="Breuil C."/>
        </authorList>
    </citation>
    <scope>NUCLEOTIDE SEQUENCE [LARGE SCALE GENOMIC DNA]</scope>
    <source>
        <strain evidence="3">kw1407 / UAMH 11150</strain>
    </source>
</reference>
<dbReference type="RefSeq" id="XP_014169811.1">
    <property type="nucleotide sequence ID" value="XM_014314336.1"/>
</dbReference>
<dbReference type="eggNOG" id="ENOG502SBSC">
    <property type="taxonomic scope" value="Eukaryota"/>
</dbReference>
<evidence type="ECO:0000313" key="2">
    <source>
        <dbReference type="EMBL" id="EFX00329.1"/>
    </source>
</evidence>
<gene>
    <name evidence="2" type="ORF">CMQ_7331</name>
</gene>
<dbReference type="GeneID" id="25980864"/>
<evidence type="ECO:0000313" key="3">
    <source>
        <dbReference type="Proteomes" id="UP000007796"/>
    </source>
</evidence>
<keyword evidence="3" id="KW-1185">Reference proteome</keyword>
<dbReference type="OrthoDB" id="3941134at2759"/>
<dbReference type="AlphaFoldDB" id="F0XNU7"/>
<dbReference type="HOGENOM" id="CLU_946827_0_0_1"/>
<protein>
    <submittedName>
        <fullName evidence="2">Uncharacterized protein</fullName>
    </submittedName>
</protein>
<proteinExistence type="predicted"/>
<dbReference type="InParanoid" id="F0XNU7"/>